<dbReference type="Pfam" id="PF01757">
    <property type="entry name" value="Acyl_transf_3"/>
    <property type="match status" value="1"/>
</dbReference>
<feature type="compositionally biased region" description="Polar residues" evidence="1">
    <location>
        <begin position="1"/>
        <end position="17"/>
    </location>
</feature>
<dbReference type="Proteomes" id="UP001062223">
    <property type="component" value="Chromosome"/>
</dbReference>
<dbReference type="InterPro" id="IPR002656">
    <property type="entry name" value="Acyl_transf_3_dom"/>
</dbReference>
<name>A0A9Q9P8Q5_9MICO</name>
<dbReference type="InterPro" id="IPR050879">
    <property type="entry name" value="Acyltransferase_3"/>
</dbReference>
<feature type="region of interest" description="Disordered" evidence="1">
    <location>
        <begin position="1"/>
        <end position="37"/>
    </location>
</feature>
<feature type="domain" description="Acyltransferase 3" evidence="3">
    <location>
        <begin position="43"/>
        <end position="375"/>
    </location>
</feature>
<evidence type="ECO:0000256" key="1">
    <source>
        <dbReference type="SAM" id="MobiDB-lite"/>
    </source>
</evidence>
<dbReference type="EMBL" id="CP106879">
    <property type="protein sequence ID" value="UYC80727.1"/>
    <property type="molecule type" value="Genomic_DNA"/>
</dbReference>
<evidence type="ECO:0000259" key="3">
    <source>
        <dbReference type="Pfam" id="PF01757"/>
    </source>
</evidence>
<dbReference type="GO" id="GO:0016747">
    <property type="term" value="F:acyltransferase activity, transferring groups other than amino-acyl groups"/>
    <property type="evidence" value="ECO:0007669"/>
    <property type="project" value="InterPro"/>
</dbReference>
<feature type="transmembrane region" description="Helical" evidence="2">
    <location>
        <begin position="228"/>
        <end position="248"/>
    </location>
</feature>
<reference evidence="4" key="1">
    <citation type="submission" date="2022-09" db="EMBL/GenBank/DDBJ databases">
        <title>Taxonomy of Curtobacterium flaccumfaciens.</title>
        <authorList>
            <person name="Osdaghi E."/>
            <person name="Taghavi S.M."/>
            <person name="Hamidizade M."/>
            <person name="Abachi H."/>
            <person name="Fazliarab A."/>
            <person name="Baeyen S."/>
            <person name="Portier P."/>
            <person name="Van Vaerenbergh J."/>
            <person name="Jacques M.-A."/>
        </authorList>
    </citation>
    <scope>NUCLEOTIDE SEQUENCE</scope>
    <source>
        <strain evidence="4">AGQB46</strain>
    </source>
</reference>
<dbReference type="PANTHER" id="PTHR23028:SF53">
    <property type="entry name" value="ACYL_TRANSF_3 DOMAIN-CONTAINING PROTEIN"/>
    <property type="match status" value="1"/>
</dbReference>
<protein>
    <submittedName>
        <fullName evidence="4">Acyltransferase</fullName>
    </submittedName>
</protein>
<evidence type="ECO:0000313" key="4">
    <source>
        <dbReference type="EMBL" id="UYC80727.1"/>
    </source>
</evidence>
<feature type="transmembrane region" description="Helical" evidence="2">
    <location>
        <begin position="358"/>
        <end position="375"/>
    </location>
</feature>
<dbReference type="KEGG" id="cpoi:OE229_16700"/>
<evidence type="ECO:0000313" key="5">
    <source>
        <dbReference type="Proteomes" id="UP001062223"/>
    </source>
</evidence>
<keyword evidence="2" id="KW-0812">Transmembrane</keyword>
<sequence>MATTTLTHAPTQAQPQDRTAAPEHSGAGTQQAPPPPLTHRAPALDGLRILAILVVVLYHLHVPQFEGGFIGVTVFFVLSGFLITTLLLGERRRTGRVRLGSFWVKRLLRLYPALLAFVVVGLLLWSWVGDYKGASLQSGQAAFIALTYTGNLFRAFWDTSQGVFAHTWSLSMEEQFYLVWPPVLVLLAALRVRRRWLLTGLGVLVVGASAASWASYRSPSGGATPDVYFSPVLGVVPLAIGCALALLLDDERVRVRAAGILGHVATWLGLVLLVGVLLWIDDDWTQHASTFGIVLPLTGLIAAVTIGGLVSVRSPVSAALAWTPVSWFGRRVSYSAYLWHPLVIALLGTFAIGPWGTVGLVGAVVIVSIGAAYAVEVPVERFRARVRAGRRAAAPRSASSEQKTSSTAR</sequence>
<dbReference type="AlphaFoldDB" id="A0A9Q9P8Q5"/>
<keyword evidence="4" id="KW-0808">Transferase</keyword>
<dbReference type="RefSeq" id="WP_262138973.1">
    <property type="nucleotide sequence ID" value="NZ_CP106879.1"/>
</dbReference>
<feature type="transmembrane region" description="Helical" evidence="2">
    <location>
        <begin position="68"/>
        <end position="89"/>
    </location>
</feature>
<keyword evidence="2" id="KW-1133">Transmembrane helix</keyword>
<evidence type="ECO:0000256" key="2">
    <source>
        <dbReference type="SAM" id="Phobius"/>
    </source>
</evidence>
<feature type="transmembrane region" description="Helical" evidence="2">
    <location>
        <begin position="332"/>
        <end position="352"/>
    </location>
</feature>
<dbReference type="GO" id="GO:0009103">
    <property type="term" value="P:lipopolysaccharide biosynthetic process"/>
    <property type="evidence" value="ECO:0007669"/>
    <property type="project" value="TreeGrafter"/>
</dbReference>
<dbReference type="PANTHER" id="PTHR23028">
    <property type="entry name" value="ACETYLTRANSFERASE"/>
    <property type="match status" value="1"/>
</dbReference>
<gene>
    <name evidence="4" type="ORF">OE229_16700</name>
</gene>
<dbReference type="GO" id="GO:0016020">
    <property type="term" value="C:membrane"/>
    <property type="evidence" value="ECO:0007669"/>
    <property type="project" value="TreeGrafter"/>
</dbReference>
<organism evidence="4 5">
    <name type="scientific">Curtobacterium poinsettiae</name>
    <dbReference type="NCBI Taxonomy" id="159612"/>
    <lineage>
        <taxon>Bacteria</taxon>
        <taxon>Bacillati</taxon>
        <taxon>Actinomycetota</taxon>
        <taxon>Actinomycetes</taxon>
        <taxon>Micrococcales</taxon>
        <taxon>Microbacteriaceae</taxon>
        <taxon>Curtobacterium</taxon>
    </lineage>
</organism>
<feature type="transmembrane region" description="Helical" evidence="2">
    <location>
        <begin position="175"/>
        <end position="190"/>
    </location>
</feature>
<feature type="transmembrane region" description="Helical" evidence="2">
    <location>
        <begin position="46"/>
        <end position="62"/>
    </location>
</feature>
<accession>A0A9Q9P8Q5</accession>
<proteinExistence type="predicted"/>
<keyword evidence="4" id="KW-0012">Acyltransferase</keyword>
<feature type="transmembrane region" description="Helical" evidence="2">
    <location>
        <begin position="292"/>
        <end position="312"/>
    </location>
</feature>
<feature type="transmembrane region" description="Helical" evidence="2">
    <location>
        <begin position="260"/>
        <end position="280"/>
    </location>
</feature>
<feature type="transmembrane region" description="Helical" evidence="2">
    <location>
        <begin position="110"/>
        <end position="128"/>
    </location>
</feature>
<feature type="transmembrane region" description="Helical" evidence="2">
    <location>
        <begin position="197"/>
        <end position="216"/>
    </location>
</feature>
<keyword evidence="2" id="KW-0472">Membrane</keyword>